<dbReference type="AlphaFoldDB" id="A0A9Q3E5V6"/>
<evidence type="ECO:0000313" key="1">
    <source>
        <dbReference type="EMBL" id="MBW0511817.1"/>
    </source>
</evidence>
<dbReference type="EMBL" id="AVOT02022394">
    <property type="protein sequence ID" value="MBW0511817.1"/>
    <property type="molecule type" value="Genomic_DNA"/>
</dbReference>
<comment type="caution">
    <text evidence="1">The sequence shown here is derived from an EMBL/GenBank/DDBJ whole genome shotgun (WGS) entry which is preliminary data.</text>
</comment>
<keyword evidence="2" id="KW-1185">Reference proteome</keyword>
<evidence type="ECO:0000313" key="2">
    <source>
        <dbReference type="Proteomes" id="UP000765509"/>
    </source>
</evidence>
<protein>
    <submittedName>
        <fullName evidence="1">Uncharacterized protein</fullName>
    </submittedName>
</protein>
<dbReference type="Proteomes" id="UP000765509">
    <property type="component" value="Unassembled WGS sequence"/>
</dbReference>
<sequence>MTIVNKDGNINKNADGLSRWPLPNTIDSPLYVPEETSPHIPLEVISVTDLNTTFFSEVRSSYTQDKSCIILCQLITKDCKDTSLLHALDEIWKTSYDEGRFKLMDGIIYNRTTHTCVMTFVDRSLINLVANVAERFSRVLQNL</sequence>
<proteinExistence type="predicted"/>
<organism evidence="1 2">
    <name type="scientific">Austropuccinia psidii MF-1</name>
    <dbReference type="NCBI Taxonomy" id="1389203"/>
    <lineage>
        <taxon>Eukaryota</taxon>
        <taxon>Fungi</taxon>
        <taxon>Dikarya</taxon>
        <taxon>Basidiomycota</taxon>
        <taxon>Pucciniomycotina</taxon>
        <taxon>Pucciniomycetes</taxon>
        <taxon>Pucciniales</taxon>
        <taxon>Sphaerophragmiaceae</taxon>
        <taxon>Austropuccinia</taxon>
    </lineage>
</organism>
<name>A0A9Q3E5V6_9BASI</name>
<gene>
    <name evidence="1" type="ORF">O181_051532</name>
</gene>
<accession>A0A9Q3E5V6</accession>
<reference evidence="1" key="1">
    <citation type="submission" date="2021-03" db="EMBL/GenBank/DDBJ databases">
        <title>Draft genome sequence of rust myrtle Austropuccinia psidii MF-1, a brazilian biotype.</title>
        <authorList>
            <person name="Quecine M.C."/>
            <person name="Pachon D.M.R."/>
            <person name="Bonatelli M.L."/>
            <person name="Correr F.H."/>
            <person name="Franceschini L.M."/>
            <person name="Leite T.F."/>
            <person name="Margarido G.R.A."/>
            <person name="Almeida C.A."/>
            <person name="Ferrarezi J.A."/>
            <person name="Labate C.A."/>
        </authorList>
    </citation>
    <scope>NUCLEOTIDE SEQUENCE</scope>
    <source>
        <strain evidence="1">MF-1</strain>
    </source>
</reference>
<dbReference type="OrthoDB" id="2507171at2759"/>